<evidence type="ECO:0000313" key="12">
    <source>
        <dbReference type="Proteomes" id="UP000286415"/>
    </source>
</evidence>
<dbReference type="CDD" id="cd00102">
    <property type="entry name" value="IPT"/>
    <property type="match status" value="1"/>
</dbReference>
<comment type="similarity">
    <text evidence="2 7">Belongs to the SEC5 family.</text>
</comment>
<dbReference type="GO" id="GO:0006887">
    <property type="term" value="P:exocytosis"/>
    <property type="evidence" value="ECO:0007669"/>
    <property type="project" value="UniProtKB-KW"/>
</dbReference>
<evidence type="ECO:0000256" key="6">
    <source>
        <dbReference type="ARBA" id="ARBA00022927"/>
    </source>
</evidence>
<evidence type="ECO:0000256" key="1">
    <source>
        <dbReference type="ARBA" id="ARBA00002660"/>
    </source>
</evidence>
<reference evidence="11 12" key="2">
    <citation type="journal article" date="2021" name="Genomics">
        <title>High-quality reference genome for Clonorchis sinensis.</title>
        <authorList>
            <person name="Young N.D."/>
            <person name="Stroehlein A.J."/>
            <person name="Kinkar L."/>
            <person name="Wang T."/>
            <person name="Sohn W.M."/>
            <person name="Chang B.C.H."/>
            <person name="Kaur P."/>
            <person name="Weisz D."/>
            <person name="Dudchenko O."/>
            <person name="Aiden E.L."/>
            <person name="Korhonen P.K."/>
            <person name="Gasser R.B."/>
        </authorList>
    </citation>
    <scope>NUCLEOTIDE SEQUENCE [LARGE SCALE GENOMIC DNA]</scope>
    <source>
        <strain evidence="11">Cs-k2</strain>
    </source>
</reference>
<dbReference type="GO" id="GO:0015031">
    <property type="term" value="P:protein transport"/>
    <property type="evidence" value="ECO:0007669"/>
    <property type="project" value="UniProtKB-KW"/>
</dbReference>
<feature type="region of interest" description="Disordered" evidence="8">
    <location>
        <begin position="117"/>
        <end position="146"/>
    </location>
</feature>
<evidence type="ECO:0000256" key="7">
    <source>
        <dbReference type="RuleBase" id="RU365069"/>
    </source>
</evidence>
<dbReference type="PANTHER" id="PTHR13043:SF1">
    <property type="entry name" value="EXOCYST COMPLEX COMPONENT 2"/>
    <property type="match status" value="1"/>
</dbReference>
<dbReference type="Gene3D" id="2.60.40.10">
    <property type="entry name" value="Immunoglobulins"/>
    <property type="match status" value="1"/>
</dbReference>
<keyword evidence="4 7" id="KW-0813">Transport</keyword>
<dbReference type="SUPFAM" id="SSF81296">
    <property type="entry name" value="E set domains"/>
    <property type="match status" value="1"/>
</dbReference>
<dbReference type="PANTHER" id="PTHR13043">
    <property type="entry name" value="EXOCYST COMPLEX COMPONENT SEC5"/>
    <property type="match status" value="1"/>
</dbReference>
<protein>
    <recommendedName>
        <fullName evidence="3 7">Exocyst complex component 2</fullName>
    </recommendedName>
</protein>
<evidence type="ECO:0000256" key="5">
    <source>
        <dbReference type="ARBA" id="ARBA00022483"/>
    </source>
</evidence>
<dbReference type="InterPro" id="IPR029175">
    <property type="entry name" value="EXOC2/Sec5"/>
</dbReference>
<dbReference type="Proteomes" id="UP000286415">
    <property type="component" value="Unassembled WGS sequence"/>
</dbReference>
<comment type="function">
    <text evidence="1 7">Component of the exocyst complex involved in the docking of exocytic vesicles with fusion sites on the plasma membrane.</text>
</comment>
<dbReference type="GO" id="GO:0006893">
    <property type="term" value="P:Golgi to plasma membrane transport"/>
    <property type="evidence" value="ECO:0007669"/>
    <property type="project" value="UniProtKB-UniRule"/>
</dbReference>
<dbReference type="InterPro" id="IPR013783">
    <property type="entry name" value="Ig-like_fold"/>
</dbReference>
<keyword evidence="12" id="KW-1185">Reference proteome</keyword>
<name>A0A8T1M4L8_CLOSI</name>
<dbReference type="AlphaFoldDB" id="A0A8T1M4L8"/>
<feature type="domain" description="Exocyst complex component EXOC2/Sec5 N-terminal" evidence="10">
    <location>
        <begin position="173"/>
        <end position="814"/>
    </location>
</feature>
<feature type="compositionally biased region" description="Gly residues" evidence="8">
    <location>
        <begin position="121"/>
        <end position="130"/>
    </location>
</feature>
<keyword evidence="5 7" id="KW-0268">Exocytosis</keyword>
<evidence type="ECO:0000256" key="8">
    <source>
        <dbReference type="SAM" id="MobiDB-lite"/>
    </source>
</evidence>
<gene>
    <name evidence="11" type="ORF">CSKR_110276</name>
</gene>
<comment type="caution">
    <text evidence="11">The sequence shown here is derived from an EMBL/GenBank/DDBJ whole genome shotgun (WGS) entry which is preliminary data.</text>
</comment>
<dbReference type="InterPro" id="IPR002909">
    <property type="entry name" value="IPT_dom"/>
</dbReference>
<proteinExistence type="inferred from homology"/>
<evidence type="ECO:0000259" key="9">
    <source>
        <dbReference type="Pfam" id="PF01833"/>
    </source>
</evidence>
<evidence type="ECO:0000256" key="2">
    <source>
        <dbReference type="ARBA" id="ARBA00010578"/>
    </source>
</evidence>
<dbReference type="InterPro" id="IPR039481">
    <property type="entry name" value="EXOC2/Sec5_N_dom"/>
</dbReference>
<reference evidence="11 12" key="1">
    <citation type="journal article" date="2018" name="Biotechnol. Adv.">
        <title>Improved genomic resources and new bioinformatic workflow for the carcinogenic parasite Clonorchis sinensis: Biotechnological implications.</title>
        <authorList>
            <person name="Wang D."/>
            <person name="Korhonen P.K."/>
            <person name="Gasser R.B."/>
            <person name="Young N.D."/>
        </authorList>
    </citation>
    <scope>NUCLEOTIDE SEQUENCE [LARGE SCALE GENOMIC DNA]</scope>
    <source>
        <strain evidence="11">Cs-k2</strain>
    </source>
</reference>
<sequence>MKAGGPAPHVTGISPNEGTPGTKLTIRGENLGQTANDLTHVFINQIDVGPTAQWFSPSRITAITPLGEGELEIVVVTNNDKFGTASVSYHQSAERSVGPQTSVPYWPLDERRHCPAIYEHGSGGSSGGAPGTAPVSSGDLDPSTGLPMSELTRINIPLSESALRSIYPAPGSVQLTDKDFNPMMFLLKFYKNSNFNDLTVTFNNFRKSMRVEGLDEPVNVIRTNLLLIFRCLEGMDALKNKFLYEKISSSGRQFELPFEASLSESRNLGYELFEGVLKRRDRAEATRNAIGVMQRYQFLFNLPHAIRSNISKGDYSLVLNDYLRAKSLFAFSDVEVLRRVYGDVENVVSNFRILLKNQLTTMPIDCEEAKRKINYLLQLEVTFDPTWLCLLRFKEWLLEQLRLYQHSYRQATGATTADADAGNTKDASAFSLGVQSVASNRTPPMPSVKWLEDTITTDEPPMLVLVKSICQLLTQHVVQFWRLGTVYASGQFKKFNLTDEASAVNDVSADTDPSNPSTPINPKAAWLQINMELIHIMSNTMRDELLKTVGTWNKDVASTEGLSECIQQFRRCCNVLPLAELPAEIGEIFSRLAHDLRRHAVRHIFRRAQTVIESLHLKEAWDTDVSDRDGGITKLPGLYEEAMTEALSRCLEYVKPQSSVEKPLFDSAEFLERFPDWCGDAMVAFLSTLRRLADQIESTIPQLKAEDDMDAWWNTDIMGARQSSQSPIFSQARGLLYVLNNARWVRRYANQRLLTSYKTAGYVSHQRLEGRLNEAWLKGIDELVTRYVALRSSWLCAPIKPFFTELMARSASCTRDNFPVTGVHVTFRTTIGNLSHVYSELVLILGIEGLENKRRDSSTKNGNTGPGEELGVREILTRVVTMLVKRIHVCFAEVKLGSLSYSARLQLVLDFKAVSSLLPNSIFTSETKQRLVDLCRLGANIDLKMEENDCCHRFCPIRSVVYTTDAYFYIALITTGSAYVCSPPLMFLLLLLSALSREKLFLLGIERRRSKPISSCYRLSSEPRDQDYSTQQLSKDVLPRTCPRSTHSACDSL</sequence>
<comment type="subunit">
    <text evidence="7">Component of the exocyst complex.</text>
</comment>
<evidence type="ECO:0000256" key="4">
    <source>
        <dbReference type="ARBA" id="ARBA00022448"/>
    </source>
</evidence>
<dbReference type="EMBL" id="NIRI02000056">
    <property type="protein sequence ID" value="KAG5444337.1"/>
    <property type="molecule type" value="Genomic_DNA"/>
</dbReference>
<feature type="region of interest" description="Disordered" evidence="8">
    <location>
        <begin position="1"/>
        <end position="23"/>
    </location>
</feature>
<evidence type="ECO:0000256" key="3">
    <source>
        <dbReference type="ARBA" id="ARBA00017526"/>
    </source>
</evidence>
<feature type="domain" description="IPT/TIG" evidence="9">
    <location>
        <begin position="8"/>
        <end position="89"/>
    </location>
</feature>
<evidence type="ECO:0000313" key="11">
    <source>
        <dbReference type="EMBL" id="KAG5444337.1"/>
    </source>
</evidence>
<evidence type="ECO:0000259" key="10">
    <source>
        <dbReference type="Pfam" id="PF15469"/>
    </source>
</evidence>
<dbReference type="Pfam" id="PF01833">
    <property type="entry name" value="TIG"/>
    <property type="match status" value="1"/>
</dbReference>
<accession>A0A8T1M4L8</accession>
<dbReference type="InterPro" id="IPR014756">
    <property type="entry name" value="Ig_E-set"/>
</dbReference>
<dbReference type="Pfam" id="PF15469">
    <property type="entry name" value="Sec5"/>
    <property type="match status" value="1"/>
</dbReference>
<organism evidence="11 12">
    <name type="scientific">Clonorchis sinensis</name>
    <name type="common">Chinese liver fluke</name>
    <dbReference type="NCBI Taxonomy" id="79923"/>
    <lineage>
        <taxon>Eukaryota</taxon>
        <taxon>Metazoa</taxon>
        <taxon>Spiralia</taxon>
        <taxon>Lophotrochozoa</taxon>
        <taxon>Platyhelminthes</taxon>
        <taxon>Trematoda</taxon>
        <taxon>Digenea</taxon>
        <taxon>Opisthorchiida</taxon>
        <taxon>Opisthorchiata</taxon>
        <taxon>Opisthorchiidae</taxon>
        <taxon>Clonorchis</taxon>
    </lineage>
</organism>
<keyword evidence="6 7" id="KW-0653">Protein transport</keyword>
<dbReference type="OrthoDB" id="26242at2759"/>
<dbReference type="GO" id="GO:0000145">
    <property type="term" value="C:exocyst"/>
    <property type="evidence" value="ECO:0007669"/>
    <property type="project" value="UniProtKB-UniRule"/>
</dbReference>